<proteinExistence type="predicted"/>
<dbReference type="RefSeq" id="WP_147053459.1">
    <property type="nucleotide sequence ID" value="NZ_CP042437.1"/>
</dbReference>
<dbReference type="KEGG" id="mgk:FSB76_10120"/>
<dbReference type="Proteomes" id="UP000321362">
    <property type="component" value="Chromosome"/>
</dbReference>
<dbReference type="AlphaFoldDB" id="A0A5B8W0B6"/>
<accession>A0A5B8W0B6</accession>
<dbReference type="OrthoDB" id="1308160at2"/>
<dbReference type="EMBL" id="CP042437">
    <property type="protein sequence ID" value="QEC76282.1"/>
    <property type="molecule type" value="Genomic_DNA"/>
</dbReference>
<sequence>MEKEDFTRNRKQPFMAVLLLMINQLKKSLAIEIDGFVRYFNDKFSAGITHFTSSAFIQNRKKINPDVFKHLTGVIIKNFYTKDNDELKLLNGFRVLACDSSNLTLPFTKEFKERYGVVKNASTLDVAQAKISVLYDVLNEL</sequence>
<organism evidence="1 2">
    <name type="scientific">Mucilaginibacter ginsenosidivorax</name>
    <dbReference type="NCBI Taxonomy" id="862126"/>
    <lineage>
        <taxon>Bacteria</taxon>
        <taxon>Pseudomonadati</taxon>
        <taxon>Bacteroidota</taxon>
        <taxon>Sphingobacteriia</taxon>
        <taxon>Sphingobacteriales</taxon>
        <taxon>Sphingobacteriaceae</taxon>
        <taxon>Mucilaginibacter</taxon>
    </lineage>
</organism>
<evidence type="ECO:0000313" key="1">
    <source>
        <dbReference type="EMBL" id="QEC76282.1"/>
    </source>
</evidence>
<evidence type="ECO:0008006" key="3">
    <source>
        <dbReference type="Google" id="ProtNLM"/>
    </source>
</evidence>
<evidence type="ECO:0000313" key="2">
    <source>
        <dbReference type="Proteomes" id="UP000321362"/>
    </source>
</evidence>
<keyword evidence="2" id="KW-1185">Reference proteome</keyword>
<reference evidence="1 2" key="1">
    <citation type="journal article" date="2013" name="J. Microbiol.">
        <title>Mucilaginibacter ginsenosidivorax sp. nov., with ginsenoside converting activity isolated from sediment.</title>
        <authorList>
            <person name="Kim J.K."/>
            <person name="Choi T.E."/>
            <person name="Liu Q.M."/>
            <person name="Park H.Y."/>
            <person name="Yi T.H."/>
            <person name="Yoon M.H."/>
            <person name="Kim S.C."/>
            <person name="Im W.T."/>
        </authorList>
    </citation>
    <scope>NUCLEOTIDE SEQUENCE [LARGE SCALE GENOMIC DNA]</scope>
    <source>
        <strain evidence="1 2">KHI28</strain>
    </source>
</reference>
<protein>
    <recommendedName>
        <fullName evidence="3">Transposase</fullName>
    </recommendedName>
</protein>
<name>A0A5B8W0B6_9SPHI</name>
<gene>
    <name evidence="1" type="ORF">FSB76_10120</name>
</gene>